<keyword evidence="1" id="KW-0677">Repeat</keyword>
<keyword evidence="2" id="KW-0547">Nucleotide-binding</keyword>
<keyword evidence="4" id="KW-0175">Coiled coil</keyword>
<organism evidence="6 7">
    <name type="scientific">Tessaracoccus rhinocerotis</name>
    <dbReference type="NCBI Taxonomy" id="1689449"/>
    <lineage>
        <taxon>Bacteria</taxon>
        <taxon>Bacillati</taxon>
        <taxon>Actinomycetota</taxon>
        <taxon>Actinomycetes</taxon>
        <taxon>Propionibacteriales</taxon>
        <taxon>Propionibacteriaceae</taxon>
        <taxon>Tessaracoccus</taxon>
    </lineage>
</organism>
<dbReference type="SUPFAM" id="SSF52540">
    <property type="entry name" value="P-loop containing nucleoside triphosphate hydrolases"/>
    <property type="match status" value="2"/>
</dbReference>
<feature type="domain" description="ABC transporter" evidence="5">
    <location>
        <begin position="7"/>
        <end position="243"/>
    </location>
</feature>
<comment type="caution">
    <text evidence="6">The sequence shown here is derived from an EMBL/GenBank/DDBJ whole genome shotgun (WGS) entry which is preliminary data.</text>
</comment>
<dbReference type="RefSeq" id="WP_143938795.1">
    <property type="nucleotide sequence ID" value="NZ_VKKG01000005.1"/>
</dbReference>
<dbReference type="InterPro" id="IPR050611">
    <property type="entry name" value="ABCF"/>
</dbReference>
<dbReference type="AlphaFoldDB" id="A0A553JY03"/>
<name>A0A553JY03_9ACTN</name>
<gene>
    <name evidence="6" type="ORF">FOJ82_12335</name>
</gene>
<evidence type="ECO:0000256" key="2">
    <source>
        <dbReference type="ARBA" id="ARBA00022741"/>
    </source>
</evidence>
<dbReference type="InterPro" id="IPR027417">
    <property type="entry name" value="P-loop_NTPase"/>
</dbReference>
<protein>
    <submittedName>
        <fullName evidence="6">ABC-F family ATP-binding cassette domain-containing protein</fullName>
    </submittedName>
</protein>
<evidence type="ECO:0000313" key="6">
    <source>
        <dbReference type="EMBL" id="TRY17331.1"/>
    </source>
</evidence>
<feature type="coiled-coil region" evidence="4">
    <location>
        <begin position="232"/>
        <end position="266"/>
    </location>
</feature>
<reference evidence="6 7" key="1">
    <citation type="submission" date="2019-07" db="EMBL/GenBank/DDBJ databases">
        <authorList>
            <person name="Zhou L.-Y."/>
        </authorList>
    </citation>
    <scope>NUCLEOTIDE SEQUENCE [LARGE SCALE GENOMIC DNA]</scope>
    <source>
        <strain evidence="6 7">YIM 101269</strain>
    </source>
</reference>
<feature type="domain" description="ABC transporter" evidence="5">
    <location>
        <begin position="330"/>
        <end position="536"/>
    </location>
</feature>
<dbReference type="Gene3D" id="3.40.50.300">
    <property type="entry name" value="P-loop containing nucleotide triphosphate hydrolases"/>
    <property type="match status" value="2"/>
</dbReference>
<dbReference type="OrthoDB" id="5592724at2"/>
<dbReference type="EMBL" id="VKKG01000005">
    <property type="protein sequence ID" value="TRY17331.1"/>
    <property type="molecule type" value="Genomic_DNA"/>
</dbReference>
<evidence type="ECO:0000313" key="7">
    <source>
        <dbReference type="Proteomes" id="UP000317638"/>
    </source>
</evidence>
<dbReference type="InterPro" id="IPR003593">
    <property type="entry name" value="AAA+_ATPase"/>
</dbReference>
<dbReference type="PANTHER" id="PTHR19211:SF6">
    <property type="entry name" value="BLL7188 PROTEIN"/>
    <property type="match status" value="1"/>
</dbReference>
<keyword evidence="7" id="KW-1185">Reference proteome</keyword>
<dbReference type="SMART" id="SM00382">
    <property type="entry name" value="AAA"/>
    <property type="match status" value="2"/>
</dbReference>
<evidence type="ECO:0000256" key="1">
    <source>
        <dbReference type="ARBA" id="ARBA00022737"/>
    </source>
</evidence>
<dbReference type="PANTHER" id="PTHR19211">
    <property type="entry name" value="ATP-BINDING TRANSPORT PROTEIN-RELATED"/>
    <property type="match status" value="1"/>
</dbReference>
<dbReference type="Proteomes" id="UP000317638">
    <property type="component" value="Unassembled WGS sequence"/>
</dbReference>
<evidence type="ECO:0000256" key="3">
    <source>
        <dbReference type="ARBA" id="ARBA00022840"/>
    </source>
</evidence>
<dbReference type="PROSITE" id="PS50893">
    <property type="entry name" value="ABC_TRANSPORTER_2"/>
    <property type="match status" value="2"/>
</dbReference>
<dbReference type="GO" id="GO:0016887">
    <property type="term" value="F:ATP hydrolysis activity"/>
    <property type="evidence" value="ECO:0007669"/>
    <property type="project" value="InterPro"/>
</dbReference>
<accession>A0A553JY03</accession>
<evidence type="ECO:0000259" key="5">
    <source>
        <dbReference type="PROSITE" id="PS50893"/>
    </source>
</evidence>
<sequence>MHTTDSIVLSGLSFGFDPLGPPLLDGLNATIPPGRTGVVGRNGTGKTTLLRLLSGELRPTAGHLETPGAVIRLRQDLLQRPEATVAELLGIDHVLGALRAIEAGSLEQTDYDTVGQDWDVEARAIALLARRVPSLHADGVLDRTAATLSGGELMLTAMCGLELAGGAVALLDEPTNNLDARSREALHQAVREWDGTLLVVSHDVTLLNLVDSILELHEGRLTLHGGNFDAYQEHLAAEQAAAEQAVRAAEQKLRTERRERDHVQTAMARREQKSRKDYVNKRAPRITMKSWAEKSEKVRAAENIKAAEKVAEAAAAVGAAEERVRADRSIRVDIVDPGAARGRRLAELVGTNRTVHVTGGDRIGLVGDNGVGKTSLVRHLLHPLEPRHTPAAGRLLTTRYGHLDQRLELDDAATVLEVVRRAAPERQPQEVRGALARFLLRGEAVDRTVATLSGGERFRVALARLLLADPPPELLILDEPTNNLDLDSVGQLVDALRSYRGGLLVISHDQHLLARLELDQVVELDRTGALTEHGAP</sequence>
<keyword evidence="3 6" id="KW-0067">ATP-binding</keyword>
<dbReference type="Pfam" id="PF00005">
    <property type="entry name" value="ABC_tran"/>
    <property type="match status" value="2"/>
</dbReference>
<dbReference type="GO" id="GO:0005524">
    <property type="term" value="F:ATP binding"/>
    <property type="evidence" value="ECO:0007669"/>
    <property type="project" value="UniProtKB-KW"/>
</dbReference>
<evidence type="ECO:0000256" key="4">
    <source>
        <dbReference type="SAM" id="Coils"/>
    </source>
</evidence>
<proteinExistence type="predicted"/>
<dbReference type="InterPro" id="IPR003439">
    <property type="entry name" value="ABC_transporter-like_ATP-bd"/>
</dbReference>